<evidence type="ECO:0000313" key="3">
    <source>
        <dbReference type="Proteomes" id="UP000256686"/>
    </source>
</evidence>
<dbReference type="Proteomes" id="UP000256686">
    <property type="component" value="Unassembled WGS sequence"/>
</dbReference>
<gene>
    <name evidence="2" type="ORF">DRF65_08385</name>
</gene>
<feature type="chain" id="PRO_5017663086" evidence="1">
    <location>
        <begin position="19"/>
        <end position="60"/>
    </location>
</feature>
<dbReference type="EMBL" id="QNVT01000006">
    <property type="protein sequence ID" value="REC62830.1"/>
    <property type="molecule type" value="Genomic_DNA"/>
</dbReference>
<evidence type="ECO:0000313" key="2">
    <source>
        <dbReference type="EMBL" id="REC62830.1"/>
    </source>
</evidence>
<protein>
    <submittedName>
        <fullName evidence="2">Uncharacterized protein</fullName>
    </submittedName>
</protein>
<feature type="signal peptide" evidence="1">
    <location>
        <begin position="1"/>
        <end position="18"/>
    </location>
</feature>
<sequence>MKPLIIFLFLLVSILSFAQRKPKDTLGVSDCTEFYKEGLSVHKGISPITNSNRNLYVYKI</sequence>
<evidence type="ECO:0000256" key="1">
    <source>
        <dbReference type="SAM" id="SignalP"/>
    </source>
</evidence>
<accession>A0A3D9CAC8</accession>
<reference evidence="3" key="1">
    <citation type="submission" date="2018-06" db="EMBL/GenBank/DDBJ databases">
        <authorList>
            <person name="Lum Nde A."/>
            <person name="Hugo C."/>
        </authorList>
    </citation>
    <scope>NUCLEOTIDE SEQUENCE [LARGE SCALE GENOMIC DNA]</scope>
    <source>
        <strain evidence="3">1_F178</strain>
    </source>
</reference>
<proteinExistence type="predicted"/>
<dbReference type="AlphaFoldDB" id="A0A3D9CAC8"/>
<keyword evidence="1" id="KW-0732">Signal</keyword>
<organism evidence="2 3">
    <name type="scientific">Chryseobacterium pennae</name>
    <dbReference type="NCBI Taxonomy" id="2258962"/>
    <lineage>
        <taxon>Bacteria</taxon>
        <taxon>Pseudomonadati</taxon>
        <taxon>Bacteroidota</taxon>
        <taxon>Flavobacteriia</taxon>
        <taxon>Flavobacteriales</taxon>
        <taxon>Weeksellaceae</taxon>
        <taxon>Chryseobacterium group</taxon>
        <taxon>Chryseobacterium</taxon>
    </lineage>
</organism>
<keyword evidence="3" id="KW-1185">Reference proteome</keyword>
<name>A0A3D9CAC8_9FLAO</name>
<comment type="caution">
    <text evidence="2">The sequence shown here is derived from an EMBL/GenBank/DDBJ whole genome shotgun (WGS) entry which is preliminary data.</text>
</comment>